<evidence type="ECO:0000313" key="11">
    <source>
        <dbReference type="EMBL" id="GGA20121.1"/>
    </source>
</evidence>
<keyword evidence="2 8" id="KW-0813">Transport</keyword>
<keyword evidence="6 9" id="KW-1133">Transmembrane helix</keyword>
<dbReference type="Pfam" id="PF01618">
    <property type="entry name" value="MotA_ExbB"/>
    <property type="match status" value="1"/>
</dbReference>
<evidence type="ECO:0000259" key="10">
    <source>
        <dbReference type="Pfam" id="PF01618"/>
    </source>
</evidence>
<proteinExistence type="inferred from homology"/>
<comment type="similarity">
    <text evidence="8">Belongs to the exbB/tolQ family.</text>
</comment>
<dbReference type="GO" id="GO:0005886">
    <property type="term" value="C:plasma membrane"/>
    <property type="evidence" value="ECO:0007669"/>
    <property type="project" value="UniProtKB-SubCell"/>
</dbReference>
<reference evidence="11" key="2">
    <citation type="submission" date="2020-09" db="EMBL/GenBank/DDBJ databases">
        <authorList>
            <person name="Sun Q."/>
            <person name="Zhou Y."/>
        </authorList>
    </citation>
    <scope>NUCLEOTIDE SEQUENCE</scope>
    <source>
        <strain evidence="11">CGMCC 1.15880</strain>
    </source>
</reference>
<dbReference type="InterPro" id="IPR050790">
    <property type="entry name" value="ExbB/TolQ_transport"/>
</dbReference>
<gene>
    <name evidence="11" type="ORF">GCM10011498_21330</name>
</gene>
<dbReference type="GO" id="GO:0017038">
    <property type="term" value="P:protein import"/>
    <property type="evidence" value="ECO:0007669"/>
    <property type="project" value="TreeGrafter"/>
</dbReference>
<dbReference type="PANTHER" id="PTHR30625">
    <property type="entry name" value="PROTEIN TOLQ"/>
    <property type="match status" value="1"/>
</dbReference>
<dbReference type="AlphaFoldDB" id="A0A916VQZ2"/>
<keyword evidence="3" id="KW-1003">Cell membrane</keyword>
<feature type="transmembrane region" description="Helical" evidence="9">
    <location>
        <begin position="172"/>
        <end position="192"/>
    </location>
</feature>
<evidence type="ECO:0000256" key="6">
    <source>
        <dbReference type="ARBA" id="ARBA00022989"/>
    </source>
</evidence>
<accession>A0A916VQZ2</accession>
<feature type="domain" description="MotA/TolQ/ExbB proton channel" evidence="10">
    <location>
        <begin position="108"/>
        <end position="204"/>
    </location>
</feature>
<evidence type="ECO:0000256" key="9">
    <source>
        <dbReference type="SAM" id="Phobius"/>
    </source>
</evidence>
<keyword evidence="4 9" id="KW-0812">Transmembrane</keyword>
<evidence type="ECO:0000256" key="7">
    <source>
        <dbReference type="ARBA" id="ARBA00023136"/>
    </source>
</evidence>
<dbReference type="RefSeq" id="WP_188674484.1">
    <property type="nucleotide sequence ID" value="NZ_BMKA01000002.1"/>
</dbReference>
<evidence type="ECO:0000256" key="3">
    <source>
        <dbReference type="ARBA" id="ARBA00022475"/>
    </source>
</evidence>
<keyword evidence="5 8" id="KW-0653">Protein transport</keyword>
<dbReference type="InterPro" id="IPR002898">
    <property type="entry name" value="MotA_ExbB_proton_chnl"/>
</dbReference>
<keyword evidence="12" id="KW-1185">Reference proteome</keyword>
<evidence type="ECO:0000256" key="4">
    <source>
        <dbReference type="ARBA" id="ARBA00022692"/>
    </source>
</evidence>
<keyword evidence="7 9" id="KW-0472">Membrane</keyword>
<protein>
    <submittedName>
        <fullName evidence="11">Biopolymer transporter ExbB</fullName>
    </submittedName>
</protein>
<feature type="transmembrane region" description="Helical" evidence="9">
    <location>
        <begin position="132"/>
        <end position="152"/>
    </location>
</feature>
<evidence type="ECO:0000313" key="12">
    <source>
        <dbReference type="Proteomes" id="UP000628017"/>
    </source>
</evidence>
<comment type="caution">
    <text evidence="11">The sequence shown here is derived from an EMBL/GenBank/DDBJ whole genome shotgun (WGS) entry which is preliminary data.</text>
</comment>
<dbReference type="PANTHER" id="PTHR30625:SF15">
    <property type="entry name" value="BIOPOLYMER TRANSPORT PROTEIN EXBB"/>
    <property type="match status" value="1"/>
</dbReference>
<dbReference type="EMBL" id="BMKA01000002">
    <property type="protein sequence ID" value="GGA20121.1"/>
    <property type="molecule type" value="Genomic_DNA"/>
</dbReference>
<evidence type="ECO:0000256" key="5">
    <source>
        <dbReference type="ARBA" id="ARBA00022927"/>
    </source>
</evidence>
<name>A0A916VQZ2_9RHOB</name>
<evidence type="ECO:0000256" key="1">
    <source>
        <dbReference type="ARBA" id="ARBA00004651"/>
    </source>
</evidence>
<sequence>MLATLQATYTQTFSAAARFLLDGGPSIWAIFALSVLGLTLALWKTWRFILIGAWSRRGISGAMLELRNGNTKAALSLTGRLRGVRGRFLFDAIEARRILPVKDAKDETARIAKRHLASAASGLRLLELVSTIAPLLGLLGTVLGMIAAFQALQESGSRADPAILAGGIWEALLTTAAGMAVAIPASFALTWFESVVDSLRRDLEDIATQVFVIQQEFEPSIASRPDNSRLAAE</sequence>
<reference evidence="11" key="1">
    <citation type="journal article" date="2014" name="Int. J. Syst. Evol. Microbiol.">
        <title>Complete genome sequence of Corynebacterium casei LMG S-19264T (=DSM 44701T), isolated from a smear-ripened cheese.</title>
        <authorList>
            <consortium name="US DOE Joint Genome Institute (JGI-PGF)"/>
            <person name="Walter F."/>
            <person name="Albersmeier A."/>
            <person name="Kalinowski J."/>
            <person name="Ruckert C."/>
        </authorList>
    </citation>
    <scope>NUCLEOTIDE SEQUENCE</scope>
    <source>
        <strain evidence="11">CGMCC 1.15880</strain>
    </source>
</reference>
<evidence type="ECO:0000256" key="2">
    <source>
        <dbReference type="ARBA" id="ARBA00022448"/>
    </source>
</evidence>
<dbReference type="Proteomes" id="UP000628017">
    <property type="component" value="Unassembled WGS sequence"/>
</dbReference>
<feature type="transmembrane region" description="Helical" evidence="9">
    <location>
        <begin position="27"/>
        <end position="46"/>
    </location>
</feature>
<evidence type="ECO:0000256" key="8">
    <source>
        <dbReference type="RuleBase" id="RU004057"/>
    </source>
</evidence>
<organism evidence="11 12">
    <name type="scientific">Neptunicoccus cionae</name>
    <dbReference type="NCBI Taxonomy" id="2035344"/>
    <lineage>
        <taxon>Bacteria</taxon>
        <taxon>Pseudomonadati</taxon>
        <taxon>Pseudomonadota</taxon>
        <taxon>Alphaproteobacteria</taxon>
        <taxon>Rhodobacterales</taxon>
        <taxon>Paracoccaceae</taxon>
        <taxon>Neptunicoccus</taxon>
    </lineage>
</organism>
<comment type="subcellular location">
    <subcellularLocation>
        <location evidence="1">Cell membrane</location>
        <topology evidence="1">Multi-pass membrane protein</topology>
    </subcellularLocation>
    <subcellularLocation>
        <location evidence="8">Membrane</location>
        <topology evidence="8">Multi-pass membrane protein</topology>
    </subcellularLocation>
</comment>